<proteinExistence type="predicted"/>
<keyword evidence="2" id="KW-1133">Transmembrane helix</keyword>
<feature type="region of interest" description="Disordered" evidence="1">
    <location>
        <begin position="73"/>
        <end position="95"/>
    </location>
</feature>
<evidence type="ECO:0000313" key="4">
    <source>
        <dbReference type="Proteomes" id="UP000315295"/>
    </source>
</evidence>
<keyword evidence="4" id="KW-1185">Reference proteome</keyword>
<dbReference type="EMBL" id="VIEB01000696">
    <property type="protein sequence ID" value="TQD83040.1"/>
    <property type="molecule type" value="Genomic_DNA"/>
</dbReference>
<dbReference type="GO" id="GO:0050793">
    <property type="term" value="P:regulation of developmental process"/>
    <property type="evidence" value="ECO:0007669"/>
    <property type="project" value="InterPro"/>
</dbReference>
<feature type="transmembrane region" description="Helical" evidence="2">
    <location>
        <begin position="12"/>
        <end position="28"/>
    </location>
</feature>
<gene>
    <name evidence="3" type="ORF">C1H46_031416</name>
</gene>
<keyword evidence="2" id="KW-0812">Transmembrane</keyword>
<name>A0A540L999_MALBA</name>
<evidence type="ECO:0000313" key="3">
    <source>
        <dbReference type="EMBL" id="TQD83040.1"/>
    </source>
</evidence>
<evidence type="ECO:0000256" key="1">
    <source>
        <dbReference type="SAM" id="MobiDB-lite"/>
    </source>
</evidence>
<dbReference type="GO" id="GO:0045087">
    <property type="term" value="P:innate immune response"/>
    <property type="evidence" value="ECO:0007669"/>
    <property type="project" value="InterPro"/>
</dbReference>
<dbReference type="AlphaFoldDB" id="A0A540L999"/>
<dbReference type="PANTHER" id="PTHR34663:SF9">
    <property type="entry name" value="OS06G0637400 PROTEIN"/>
    <property type="match status" value="1"/>
</dbReference>
<keyword evidence="2" id="KW-0472">Membrane</keyword>
<dbReference type="Proteomes" id="UP000315295">
    <property type="component" value="Unassembled WGS sequence"/>
</dbReference>
<accession>A0A540L999</accession>
<organism evidence="3 4">
    <name type="scientific">Malus baccata</name>
    <name type="common">Siberian crab apple</name>
    <name type="synonym">Pyrus baccata</name>
    <dbReference type="NCBI Taxonomy" id="106549"/>
    <lineage>
        <taxon>Eukaryota</taxon>
        <taxon>Viridiplantae</taxon>
        <taxon>Streptophyta</taxon>
        <taxon>Embryophyta</taxon>
        <taxon>Tracheophyta</taxon>
        <taxon>Spermatophyta</taxon>
        <taxon>Magnoliopsida</taxon>
        <taxon>eudicotyledons</taxon>
        <taxon>Gunneridae</taxon>
        <taxon>Pentapetalae</taxon>
        <taxon>rosids</taxon>
        <taxon>fabids</taxon>
        <taxon>Rosales</taxon>
        <taxon>Rosaceae</taxon>
        <taxon>Amygdaloideae</taxon>
        <taxon>Maleae</taxon>
        <taxon>Malus</taxon>
    </lineage>
</organism>
<sequence length="95" mass="10064">MDGKRGTQDFGVIVLLLLLLSFNLLGLMEARRLTDHTGITVGLSVGMMKYSGPSKGGGGHRGRLPVRITLNQIKDNSGPSPGVGHHYSGASSMHH</sequence>
<reference evidence="3 4" key="1">
    <citation type="journal article" date="2019" name="G3 (Bethesda)">
        <title>Sequencing of a Wild Apple (Malus baccata) Genome Unravels the Differences Between Cultivated and Wild Apple Species Regarding Disease Resistance and Cold Tolerance.</title>
        <authorList>
            <person name="Chen X."/>
        </authorList>
    </citation>
    <scope>NUCLEOTIDE SEQUENCE [LARGE SCALE GENOMIC DNA]</scope>
    <source>
        <strain evidence="4">cv. Shandingzi</strain>
        <tissue evidence="3">Leaves</tissue>
    </source>
</reference>
<dbReference type="PANTHER" id="PTHR34663">
    <property type="entry name" value="OS06G0637400 PROTEIN"/>
    <property type="match status" value="1"/>
</dbReference>
<evidence type="ECO:0000256" key="2">
    <source>
        <dbReference type="SAM" id="Phobius"/>
    </source>
</evidence>
<protein>
    <submittedName>
        <fullName evidence="3">Uncharacterized protein</fullName>
    </submittedName>
</protein>
<dbReference type="InterPro" id="IPR044700">
    <property type="entry name" value="PIP2/PIPL1"/>
</dbReference>
<comment type="caution">
    <text evidence="3">The sequence shown here is derived from an EMBL/GenBank/DDBJ whole genome shotgun (WGS) entry which is preliminary data.</text>
</comment>